<organism evidence="1 2">
    <name type="scientific">Streptomyces yunnanensis</name>
    <dbReference type="NCBI Taxonomy" id="156453"/>
    <lineage>
        <taxon>Bacteria</taxon>
        <taxon>Bacillati</taxon>
        <taxon>Actinomycetota</taxon>
        <taxon>Actinomycetes</taxon>
        <taxon>Kitasatosporales</taxon>
        <taxon>Streptomycetaceae</taxon>
        <taxon>Streptomyces</taxon>
    </lineage>
</organism>
<dbReference type="AlphaFoldDB" id="A0A9X8N0E2"/>
<reference evidence="2" key="1">
    <citation type="submission" date="2016-11" db="EMBL/GenBank/DDBJ databases">
        <authorList>
            <person name="Jaros S."/>
            <person name="Januszkiewicz K."/>
            <person name="Wedrychowicz H."/>
        </authorList>
    </citation>
    <scope>NUCLEOTIDE SEQUENCE [LARGE SCALE GENOMIC DNA]</scope>
    <source>
        <strain evidence="2">CGMCC 4.3555</strain>
    </source>
</reference>
<dbReference type="Proteomes" id="UP000184388">
    <property type="component" value="Unassembled WGS sequence"/>
</dbReference>
<evidence type="ECO:0000313" key="2">
    <source>
        <dbReference type="Proteomes" id="UP000184388"/>
    </source>
</evidence>
<proteinExistence type="predicted"/>
<sequence length="292" mass="32364">MPIYLPEPEPTRPADGRGYNRLSLNAHMGVGGAQCALRPKSWATLLESRDTRRARWGGFRSCTRQGDCRTCPVLAASLDSSTERVPYNAPRVLVRAESTFPDGATFAAEPVTALWMTDQPTDPNCRMNGQRWNWFRLHRLKGWDLGPQYADEIGSGFWMLRTPYAPAPHVEVRTRARTSLTRHAFTVNGTRAALLTCHGHCRHDDGTLLNVIGHHIPGVVDDEIVTVGWRQLSMPAGFHNGRHLALDAHRGSARVTLLEDRSQVAALAFDGSQWTAEQIRSAASALLHCTGR</sequence>
<evidence type="ECO:0000313" key="1">
    <source>
        <dbReference type="EMBL" id="SHM51875.1"/>
    </source>
</evidence>
<name>A0A9X8N0E2_9ACTN</name>
<comment type="caution">
    <text evidence="1">The sequence shown here is derived from an EMBL/GenBank/DDBJ whole genome shotgun (WGS) entry which is preliminary data.</text>
</comment>
<protein>
    <submittedName>
        <fullName evidence="1">Uncharacterized protein</fullName>
    </submittedName>
</protein>
<dbReference type="RefSeq" id="WP_073446275.1">
    <property type="nucleotide sequence ID" value="NZ_FRBK01000011.1"/>
</dbReference>
<dbReference type="EMBL" id="FRBK01000011">
    <property type="protein sequence ID" value="SHM51875.1"/>
    <property type="molecule type" value="Genomic_DNA"/>
</dbReference>
<accession>A0A9X8N0E2</accession>
<gene>
    <name evidence="1" type="ORF">SAMN05216268_111280</name>
</gene>